<dbReference type="Gene3D" id="3.40.50.1820">
    <property type="entry name" value="alpha/beta hydrolase"/>
    <property type="match status" value="1"/>
</dbReference>
<dbReference type="Proteomes" id="UP001145072">
    <property type="component" value="Unassembled WGS sequence"/>
</dbReference>
<proteinExistence type="predicted"/>
<evidence type="ECO:0000313" key="2">
    <source>
        <dbReference type="EMBL" id="MDC3422295.1"/>
    </source>
</evidence>
<dbReference type="GO" id="GO:0016787">
    <property type="term" value="F:hydrolase activity"/>
    <property type="evidence" value="ECO:0007669"/>
    <property type="project" value="UniProtKB-KW"/>
</dbReference>
<dbReference type="PRINTS" id="PR00111">
    <property type="entry name" value="ABHYDROLASE"/>
</dbReference>
<accession>A0A9X3WNT4</accession>
<dbReference type="SUPFAM" id="SSF53474">
    <property type="entry name" value="alpha/beta-Hydrolases"/>
    <property type="match status" value="1"/>
</dbReference>
<keyword evidence="3" id="KW-1185">Reference proteome</keyword>
<protein>
    <submittedName>
        <fullName evidence="2">Alpha/beta hydrolase</fullName>
    </submittedName>
</protein>
<dbReference type="EMBL" id="JAMQJZ010000018">
    <property type="protein sequence ID" value="MDC3422295.1"/>
    <property type="molecule type" value="Genomic_DNA"/>
</dbReference>
<keyword evidence="2" id="KW-0378">Hydrolase</keyword>
<dbReference type="InterPro" id="IPR022742">
    <property type="entry name" value="Hydrolase_4"/>
</dbReference>
<dbReference type="AlphaFoldDB" id="A0A9X3WNT4"/>
<evidence type="ECO:0000313" key="3">
    <source>
        <dbReference type="Proteomes" id="UP001145072"/>
    </source>
</evidence>
<dbReference type="PANTHER" id="PTHR11614">
    <property type="entry name" value="PHOSPHOLIPASE-RELATED"/>
    <property type="match status" value="1"/>
</dbReference>
<sequence>MMNNLEIEHVLKRLALSEHEIDFETPVQRNDDIELYLHYYGFQMNNIAFHFGKLTFHNTRISVYMFKPKVSKGTIFLLHGYLSHVGHLKYMINFLTETGYTVISYDLQGHGLSEGKTASIYHFSSYVKTMEQLIDDLKQRFPQPFHVIGHSTGAAIVMDYLLSCKKPHDHDKFVLVAPLIRSKHWHVSKYGYYLVRLFPFISEVRRFLRENSSNEKYLTFTSEDPLQTDAIPIEWIGAVIDWNKQIERYPVNQKSNVLVIQGNQDTTVDWKHNISIIQKKFIHVRTALIDDGRHELFNEAQPIRGITFSKLKEFLDL</sequence>
<evidence type="ECO:0000259" key="1">
    <source>
        <dbReference type="Pfam" id="PF12146"/>
    </source>
</evidence>
<dbReference type="InterPro" id="IPR051044">
    <property type="entry name" value="MAG_DAG_Lipase"/>
</dbReference>
<organism evidence="2 3">
    <name type="scientific">Aquibacillus koreensis</name>
    <dbReference type="NCBI Taxonomy" id="279446"/>
    <lineage>
        <taxon>Bacteria</taxon>
        <taxon>Bacillati</taxon>
        <taxon>Bacillota</taxon>
        <taxon>Bacilli</taxon>
        <taxon>Bacillales</taxon>
        <taxon>Bacillaceae</taxon>
        <taxon>Aquibacillus</taxon>
    </lineage>
</organism>
<dbReference type="InterPro" id="IPR000073">
    <property type="entry name" value="AB_hydrolase_1"/>
</dbReference>
<dbReference type="InterPro" id="IPR029058">
    <property type="entry name" value="AB_hydrolase_fold"/>
</dbReference>
<feature type="domain" description="Serine aminopeptidase S33" evidence="1">
    <location>
        <begin position="71"/>
        <end position="300"/>
    </location>
</feature>
<gene>
    <name evidence="2" type="ORF">NC661_18245</name>
</gene>
<comment type="caution">
    <text evidence="2">The sequence shown here is derived from an EMBL/GenBank/DDBJ whole genome shotgun (WGS) entry which is preliminary data.</text>
</comment>
<reference evidence="2" key="1">
    <citation type="submission" date="2022-06" db="EMBL/GenBank/DDBJ databases">
        <title>Aquibacillus sp. a new bacterium isolated from soil saline samples.</title>
        <authorList>
            <person name="Galisteo C."/>
            <person name="De La Haba R."/>
            <person name="Sanchez-Porro C."/>
            <person name="Ventosa A."/>
        </authorList>
    </citation>
    <scope>NUCLEOTIDE SEQUENCE</scope>
    <source>
        <strain evidence="2">JCM 12387</strain>
    </source>
</reference>
<dbReference type="Pfam" id="PF12146">
    <property type="entry name" value="Hydrolase_4"/>
    <property type="match status" value="1"/>
</dbReference>
<name>A0A9X3WNT4_9BACI</name>
<dbReference type="RefSeq" id="WP_259868164.1">
    <property type="nucleotide sequence ID" value="NZ_JAMQJZ010000018.1"/>
</dbReference>